<keyword evidence="5" id="KW-1185">Reference proteome</keyword>
<feature type="domain" description="Tryptophan synthase beta chain-like PALP" evidence="3">
    <location>
        <begin position="19"/>
        <end position="303"/>
    </location>
</feature>
<dbReference type="EMBL" id="JBHUKR010000004">
    <property type="protein sequence ID" value="MFD2415201.1"/>
    <property type="molecule type" value="Genomic_DNA"/>
</dbReference>
<gene>
    <name evidence="4" type="ORF">ACFSXZ_02550</name>
</gene>
<dbReference type="RefSeq" id="WP_378260790.1">
    <property type="nucleotide sequence ID" value="NZ_JBHUKR010000004.1"/>
</dbReference>
<dbReference type="PANTHER" id="PTHR43050">
    <property type="entry name" value="SERINE / THREONINE RACEMASE FAMILY MEMBER"/>
    <property type="match status" value="1"/>
</dbReference>
<keyword evidence="2" id="KW-0663">Pyridoxal phosphate</keyword>
<proteinExistence type="predicted"/>
<evidence type="ECO:0000259" key="3">
    <source>
        <dbReference type="Pfam" id="PF00291"/>
    </source>
</evidence>
<name>A0ABW5FJT9_9PSEU</name>
<dbReference type="InterPro" id="IPR001926">
    <property type="entry name" value="TrpB-like_PALP"/>
</dbReference>
<evidence type="ECO:0000313" key="5">
    <source>
        <dbReference type="Proteomes" id="UP001597417"/>
    </source>
</evidence>
<protein>
    <submittedName>
        <fullName evidence="4">Pyridoxal-phosphate dependent enzyme</fullName>
    </submittedName>
</protein>
<dbReference type="InterPro" id="IPR036052">
    <property type="entry name" value="TrpB-like_PALP_sf"/>
</dbReference>
<evidence type="ECO:0000256" key="1">
    <source>
        <dbReference type="ARBA" id="ARBA00001933"/>
    </source>
</evidence>
<sequence length="320" mass="33367">MITIDDVRAAAARLERVAHRTPVLTSHTLDDRTGATLLLKAENFQRAGAFKFRGAYNKISTLSAGELARGVCTWSSGNHAQAVALASSLLGTKATVLMPEDAPVAKRAATEGYGATVVTYDRYREDRETKAGELAEEHGLVPVPAFDDPLVMAGQGTAALELIEDAGPIDTLVVPVSGGGLIAGCGTAARALLPGVELIGVEPAAGDDTARSLAAGQRVRIPVPHTIADGQQVEIPGALTFEVNRRQIDEILLVEDEALVAAMVFLFERLKIVVEPSGVSALAAVMSNVDRFAGRRVGVILSGGNVGVARFAALTEGARA</sequence>
<dbReference type="Pfam" id="PF00291">
    <property type="entry name" value="PALP"/>
    <property type="match status" value="1"/>
</dbReference>
<evidence type="ECO:0000256" key="2">
    <source>
        <dbReference type="ARBA" id="ARBA00022898"/>
    </source>
</evidence>
<evidence type="ECO:0000313" key="4">
    <source>
        <dbReference type="EMBL" id="MFD2415201.1"/>
    </source>
</evidence>
<dbReference type="SUPFAM" id="SSF53686">
    <property type="entry name" value="Tryptophan synthase beta subunit-like PLP-dependent enzymes"/>
    <property type="match status" value="1"/>
</dbReference>
<accession>A0ABW5FJT9</accession>
<comment type="caution">
    <text evidence="4">The sequence shown here is derived from an EMBL/GenBank/DDBJ whole genome shotgun (WGS) entry which is preliminary data.</text>
</comment>
<reference evidence="5" key="1">
    <citation type="journal article" date="2019" name="Int. J. Syst. Evol. Microbiol.">
        <title>The Global Catalogue of Microorganisms (GCM) 10K type strain sequencing project: providing services to taxonomists for standard genome sequencing and annotation.</title>
        <authorList>
            <consortium name="The Broad Institute Genomics Platform"/>
            <consortium name="The Broad Institute Genome Sequencing Center for Infectious Disease"/>
            <person name="Wu L."/>
            <person name="Ma J."/>
        </authorList>
    </citation>
    <scope>NUCLEOTIDE SEQUENCE [LARGE SCALE GENOMIC DNA]</scope>
    <source>
        <strain evidence="5">CGMCC 4.7645</strain>
    </source>
</reference>
<organism evidence="4 5">
    <name type="scientific">Amycolatopsis pigmentata</name>
    <dbReference type="NCBI Taxonomy" id="450801"/>
    <lineage>
        <taxon>Bacteria</taxon>
        <taxon>Bacillati</taxon>
        <taxon>Actinomycetota</taxon>
        <taxon>Actinomycetes</taxon>
        <taxon>Pseudonocardiales</taxon>
        <taxon>Pseudonocardiaceae</taxon>
        <taxon>Amycolatopsis</taxon>
    </lineage>
</organism>
<dbReference type="Proteomes" id="UP001597417">
    <property type="component" value="Unassembled WGS sequence"/>
</dbReference>
<dbReference type="CDD" id="cd01562">
    <property type="entry name" value="Thr-dehyd"/>
    <property type="match status" value="1"/>
</dbReference>
<dbReference type="PANTHER" id="PTHR43050:SF1">
    <property type="entry name" value="SERINE RACEMASE"/>
    <property type="match status" value="1"/>
</dbReference>
<comment type="cofactor">
    <cofactor evidence="1">
        <name>pyridoxal 5'-phosphate</name>
        <dbReference type="ChEBI" id="CHEBI:597326"/>
    </cofactor>
</comment>
<dbReference type="Gene3D" id="3.40.50.1100">
    <property type="match status" value="2"/>
</dbReference>